<protein>
    <submittedName>
        <fullName evidence="2">Uncharacterized protein</fullName>
    </submittedName>
</protein>
<dbReference type="OrthoDB" id="2386165at2759"/>
<organism evidence="2 3">
    <name type="scientific">Rhizophagus irregularis (strain DAOM 197198w)</name>
    <name type="common">Glomus intraradices</name>
    <dbReference type="NCBI Taxonomy" id="1432141"/>
    <lineage>
        <taxon>Eukaryota</taxon>
        <taxon>Fungi</taxon>
        <taxon>Fungi incertae sedis</taxon>
        <taxon>Mucoromycota</taxon>
        <taxon>Glomeromycotina</taxon>
        <taxon>Glomeromycetes</taxon>
        <taxon>Glomerales</taxon>
        <taxon>Glomeraceae</taxon>
        <taxon>Rhizophagus</taxon>
    </lineage>
</organism>
<reference evidence="2 3" key="1">
    <citation type="submission" date="2014-02" db="EMBL/GenBank/DDBJ databases">
        <title>Single nucleus genome sequencing reveals high similarity among nuclei of an endomycorrhizal fungus.</title>
        <authorList>
            <person name="Lin K."/>
            <person name="Geurts R."/>
            <person name="Zhang Z."/>
            <person name="Limpens E."/>
            <person name="Saunders D.G."/>
            <person name="Mu D."/>
            <person name="Pang E."/>
            <person name="Cao H."/>
            <person name="Cha H."/>
            <person name="Lin T."/>
            <person name="Zhou Q."/>
            <person name="Shang Y."/>
            <person name="Li Y."/>
            <person name="Ivanov S."/>
            <person name="Sharma T."/>
            <person name="Velzen R.V."/>
            <person name="Ruijter N.D."/>
            <person name="Aanen D.K."/>
            <person name="Win J."/>
            <person name="Kamoun S."/>
            <person name="Bisseling T."/>
            <person name="Huang S."/>
        </authorList>
    </citation>
    <scope>NUCLEOTIDE SEQUENCE [LARGE SCALE GENOMIC DNA]</scope>
    <source>
        <strain evidence="3">DAOM197198w</strain>
    </source>
</reference>
<name>A0A015JMU7_RHIIW</name>
<proteinExistence type="predicted"/>
<keyword evidence="1" id="KW-0472">Membrane</keyword>
<accession>A0A015JMU7</accession>
<sequence>MTTITSPQQDSSSDIQIKFSLCPRKDLENNNNNNKRQYKFFKHTDREKDQRITEFFTRLYRISFESHVQGCTEEHVLLNKDKLDEIINSIISSDIRKKIEESILLHSNLYELIIPQFKCHGLGYYYKPDSVQEIFIKNLEPCYYETCPMYSKHLDSSSCMINYLERWNIITDDEKQIFEKISLCSEKVFELMYPNYKEINDVMNKNNLDFDISIEFNQRNLKLFNNDEKDKSLFVDRREMNLRSIQRCSKLLDNLSDGSSNKEKNEIQNNNLERQIQLQLLLLQPNSQSWKKVGKRFVVTLIISLILVIATSLGCYFLNI</sequence>
<dbReference type="HOGENOM" id="CLU_869182_0_0_1"/>
<gene>
    <name evidence="2" type="ORF">RirG_217740</name>
</gene>
<evidence type="ECO:0000313" key="2">
    <source>
        <dbReference type="EMBL" id="EXX56269.1"/>
    </source>
</evidence>
<evidence type="ECO:0000256" key="1">
    <source>
        <dbReference type="SAM" id="Phobius"/>
    </source>
</evidence>
<dbReference type="AlphaFoldDB" id="A0A015JMU7"/>
<dbReference type="Proteomes" id="UP000022910">
    <property type="component" value="Unassembled WGS sequence"/>
</dbReference>
<evidence type="ECO:0000313" key="3">
    <source>
        <dbReference type="Proteomes" id="UP000022910"/>
    </source>
</evidence>
<keyword evidence="1" id="KW-0812">Transmembrane</keyword>
<feature type="transmembrane region" description="Helical" evidence="1">
    <location>
        <begin position="297"/>
        <end position="319"/>
    </location>
</feature>
<dbReference type="EMBL" id="JEMT01027768">
    <property type="protein sequence ID" value="EXX56269.1"/>
    <property type="molecule type" value="Genomic_DNA"/>
</dbReference>
<keyword evidence="3" id="KW-1185">Reference proteome</keyword>
<keyword evidence="1" id="KW-1133">Transmembrane helix</keyword>
<comment type="caution">
    <text evidence="2">The sequence shown here is derived from an EMBL/GenBank/DDBJ whole genome shotgun (WGS) entry which is preliminary data.</text>
</comment>